<feature type="compositionally biased region" description="Basic and acidic residues" evidence="12">
    <location>
        <begin position="150"/>
        <end position="165"/>
    </location>
</feature>
<feature type="compositionally biased region" description="Low complexity" evidence="12">
    <location>
        <begin position="1169"/>
        <end position="1180"/>
    </location>
</feature>
<feature type="region of interest" description="Disordered" evidence="12">
    <location>
        <begin position="464"/>
        <end position="513"/>
    </location>
</feature>
<keyword evidence="7" id="KW-0175">Coiled coil</keyword>
<dbReference type="PANTHER" id="PTHR15715:SF17">
    <property type="entry name" value="CENTROSOMAL PROTEIN OF 170 KDA"/>
    <property type="match status" value="1"/>
</dbReference>
<accession>A0A8B9X404</accession>
<dbReference type="SUPFAM" id="SSF49879">
    <property type="entry name" value="SMAD/FHA domain"/>
    <property type="match status" value="1"/>
</dbReference>
<feature type="compositionally biased region" description="Low complexity" evidence="12">
    <location>
        <begin position="971"/>
        <end position="984"/>
    </location>
</feature>
<evidence type="ECO:0000259" key="13">
    <source>
        <dbReference type="PROSITE" id="PS50006"/>
    </source>
</evidence>
<name>A0A8B9X404_BOSMU</name>
<feature type="region of interest" description="Disordered" evidence="12">
    <location>
        <begin position="1239"/>
        <end position="1283"/>
    </location>
</feature>
<feature type="compositionally biased region" description="Polar residues" evidence="12">
    <location>
        <begin position="759"/>
        <end position="770"/>
    </location>
</feature>
<keyword evidence="5" id="KW-0597">Phosphoprotein</keyword>
<feature type="region of interest" description="Disordered" evidence="12">
    <location>
        <begin position="908"/>
        <end position="1180"/>
    </location>
</feature>
<feature type="compositionally biased region" description="Polar residues" evidence="12">
    <location>
        <begin position="619"/>
        <end position="636"/>
    </location>
</feature>
<dbReference type="Pfam" id="PF00498">
    <property type="entry name" value="FHA"/>
    <property type="match status" value="1"/>
</dbReference>
<dbReference type="InterPro" id="IPR008984">
    <property type="entry name" value="SMAD_FHA_dom_sf"/>
</dbReference>
<feature type="region of interest" description="Disordered" evidence="12">
    <location>
        <begin position="560"/>
        <end position="581"/>
    </location>
</feature>
<keyword evidence="8" id="KW-0206">Cytoskeleton</keyword>
<feature type="compositionally biased region" description="Basic and acidic residues" evidence="12">
    <location>
        <begin position="650"/>
        <end position="659"/>
    </location>
</feature>
<dbReference type="GO" id="GO:0005874">
    <property type="term" value="C:microtubule"/>
    <property type="evidence" value="ECO:0007669"/>
    <property type="project" value="UniProtKB-KW"/>
</dbReference>
<dbReference type="InterPro" id="IPR051176">
    <property type="entry name" value="Cent_Immune-Sig_Mod"/>
</dbReference>
<organism evidence="14 15">
    <name type="scientific">Bos mutus grunniens</name>
    <name type="common">Wild yak</name>
    <name type="synonym">Bos grunniens</name>
    <dbReference type="NCBI Taxonomy" id="30521"/>
    <lineage>
        <taxon>Eukaryota</taxon>
        <taxon>Metazoa</taxon>
        <taxon>Chordata</taxon>
        <taxon>Craniata</taxon>
        <taxon>Vertebrata</taxon>
        <taxon>Euteleostomi</taxon>
        <taxon>Mammalia</taxon>
        <taxon>Eutheria</taxon>
        <taxon>Laurasiatheria</taxon>
        <taxon>Artiodactyla</taxon>
        <taxon>Ruminantia</taxon>
        <taxon>Pecora</taxon>
        <taxon>Bovidae</taxon>
        <taxon>Bovinae</taxon>
        <taxon>Bos</taxon>
    </lineage>
</organism>
<dbReference type="CDD" id="cd22724">
    <property type="entry name" value="FHA_Cep170A"/>
    <property type="match status" value="1"/>
</dbReference>
<dbReference type="InterPro" id="IPR000253">
    <property type="entry name" value="FHA_dom"/>
</dbReference>
<dbReference type="FunFam" id="2.60.200.20:FF:000018">
    <property type="entry name" value="Centrosomal protein of 170 kDa"/>
    <property type="match status" value="1"/>
</dbReference>
<feature type="region of interest" description="Disordered" evidence="12">
    <location>
        <begin position="613"/>
        <end position="890"/>
    </location>
</feature>
<comment type="subcellular location">
    <subcellularLocation>
        <location evidence="1">Cytoplasm</location>
        <location evidence="1">Cytoskeleton</location>
        <location evidence="1">Microtubule organizing center</location>
        <location evidence="1">Centrosome</location>
        <location evidence="1">Centriole</location>
    </subcellularLocation>
    <subcellularLocation>
        <location evidence="2">Cytoplasm</location>
        <location evidence="2">Cytoskeleton</location>
        <location evidence="2">Spindle</location>
    </subcellularLocation>
</comment>
<evidence type="ECO:0000256" key="3">
    <source>
        <dbReference type="ARBA" id="ARBA00010436"/>
    </source>
</evidence>
<feature type="compositionally biased region" description="Basic and acidic residues" evidence="12">
    <location>
        <begin position="1061"/>
        <end position="1073"/>
    </location>
</feature>
<evidence type="ECO:0000256" key="11">
    <source>
        <dbReference type="ARBA" id="ARBA00070079"/>
    </source>
</evidence>
<evidence type="ECO:0000256" key="8">
    <source>
        <dbReference type="ARBA" id="ARBA00023212"/>
    </source>
</evidence>
<keyword evidence="15" id="KW-1185">Reference proteome</keyword>
<dbReference type="SMART" id="SM00240">
    <property type="entry name" value="FHA"/>
    <property type="match status" value="1"/>
</dbReference>
<evidence type="ECO:0000256" key="7">
    <source>
        <dbReference type="ARBA" id="ARBA00023054"/>
    </source>
</evidence>
<dbReference type="GO" id="GO:0005814">
    <property type="term" value="C:centriole"/>
    <property type="evidence" value="ECO:0007669"/>
    <property type="project" value="UniProtKB-SubCell"/>
</dbReference>
<feature type="compositionally biased region" description="Basic and acidic residues" evidence="12">
    <location>
        <begin position="190"/>
        <end position="206"/>
    </location>
</feature>
<feature type="compositionally biased region" description="Polar residues" evidence="12">
    <location>
        <begin position="1519"/>
        <end position="1537"/>
    </location>
</feature>
<reference evidence="14" key="3">
    <citation type="submission" date="2025-09" db="UniProtKB">
        <authorList>
            <consortium name="Ensembl"/>
        </authorList>
    </citation>
    <scope>IDENTIFICATION</scope>
</reference>
<gene>
    <name evidence="14" type="primary">CEP170</name>
</gene>
<dbReference type="GO" id="GO:0120103">
    <property type="term" value="C:centriolar subdistal appendage"/>
    <property type="evidence" value="ECO:0007669"/>
    <property type="project" value="Ensembl"/>
</dbReference>
<evidence type="ECO:0000256" key="1">
    <source>
        <dbReference type="ARBA" id="ARBA00004114"/>
    </source>
</evidence>
<feature type="compositionally biased region" description="Basic and acidic residues" evidence="12">
    <location>
        <begin position="348"/>
        <end position="358"/>
    </location>
</feature>
<feature type="compositionally biased region" description="Low complexity" evidence="12">
    <location>
        <begin position="1086"/>
        <end position="1104"/>
    </location>
</feature>
<evidence type="ECO:0000256" key="6">
    <source>
        <dbReference type="ARBA" id="ARBA00022701"/>
    </source>
</evidence>
<proteinExistence type="inferred from homology"/>
<protein>
    <recommendedName>
        <fullName evidence="11">Centrosomal protein of 170 kDa</fullName>
    </recommendedName>
</protein>
<feature type="compositionally biased region" description="Basic and acidic residues" evidence="12">
    <location>
        <begin position="728"/>
        <end position="739"/>
    </location>
</feature>
<keyword evidence="6" id="KW-0493">Microtubule</keyword>
<reference evidence="14" key="2">
    <citation type="submission" date="2025-08" db="UniProtKB">
        <authorList>
            <consortium name="Ensembl"/>
        </authorList>
    </citation>
    <scope>IDENTIFICATION</scope>
</reference>
<evidence type="ECO:0000256" key="5">
    <source>
        <dbReference type="ARBA" id="ARBA00022553"/>
    </source>
</evidence>
<dbReference type="Proteomes" id="UP000694520">
    <property type="component" value="Chromosome 14"/>
</dbReference>
<feature type="region of interest" description="Disordered" evidence="12">
    <location>
        <begin position="262"/>
        <end position="324"/>
    </location>
</feature>
<feature type="compositionally biased region" description="Polar residues" evidence="12">
    <location>
        <begin position="1263"/>
        <end position="1281"/>
    </location>
</feature>
<dbReference type="GO" id="GO:0005819">
    <property type="term" value="C:spindle"/>
    <property type="evidence" value="ECO:0007669"/>
    <property type="project" value="UniProtKB-SubCell"/>
</dbReference>
<dbReference type="GeneTree" id="ENSGT00940000155103"/>
<dbReference type="GO" id="GO:0005829">
    <property type="term" value="C:cytosol"/>
    <property type="evidence" value="ECO:0007669"/>
    <property type="project" value="Ensembl"/>
</dbReference>
<feature type="region of interest" description="Disordered" evidence="12">
    <location>
        <begin position="340"/>
        <end position="449"/>
    </location>
</feature>
<dbReference type="GO" id="GO:0005813">
    <property type="term" value="C:centrosome"/>
    <property type="evidence" value="ECO:0007669"/>
    <property type="project" value="Ensembl"/>
</dbReference>
<comment type="subunit">
    <text evidence="10">Interacts with CCDC68 and CCDC120; leading to recruitment to centrosomes. Interacts with PLK1. Interacts with NIN. Interacts with FHDC1. Interacts with CCDC61. Interacts with TBK1; efficient complex formation may be dependent on the presence of CCDC61.</text>
</comment>
<evidence type="ECO:0000313" key="14">
    <source>
        <dbReference type="Ensembl" id="ENSBGRP00000016708.1"/>
    </source>
</evidence>
<evidence type="ECO:0000313" key="15">
    <source>
        <dbReference type="Proteomes" id="UP000694520"/>
    </source>
</evidence>
<dbReference type="GO" id="GO:0036064">
    <property type="term" value="C:ciliary basal body"/>
    <property type="evidence" value="ECO:0007669"/>
    <property type="project" value="Ensembl"/>
</dbReference>
<dbReference type="Pfam" id="PF15308">
    <property type="entry name" value="CEP170_C"/>
    <property type="match status" value="1"/>
</dbReference>
<feature type="compositionally biased region" description="Basic and acidic residues" evidence="12">
    <location>
        <begin position="908"/>
        <end position="917"/>
    </location>
</feature>
<dbReference type="Gene3D" id="2.60.200.20">
    <property type="match status" value="1"/>
</dbReference>
<feature type="compositionally biased region" description="Basic and acidic residues" evidence="12">
    <location>
        <begin position="799"/>
        <end position="817"/>
    </location>
</feature>
<comment type="function">
    <text evidence="9">Plays a role in microtubule organization. Required for centriole subdistal appendage assembly.</text>
</comment>
<feature type="compositionally biased region" description="Polar residues" evidence="12">
    <location>
        <begin position="922"/>
        <end position="946"/>
    </location>
</feature>
<feature type="compositionally biased region" description="Basic and acidic residues" evidence="12">
    <location>
        <begin position="293"/>
        <end position="306"/>
    </location>
</feature>
<evidence type="ECO:0000256" key="9">
    <source>
        <dbReference type="ARBA" id="ARBA00053332"/>
    </source>
</evidence>
<feature type="region of interest" description="Disordered" evidence="12">
    <location>
        <begin position="141"/>
        <end position="212"/>
    </location>
</feature>
<evidence type="ECO:0000256" key="12">
    <source>
        <dbReference type="SAM" id="MobiDB-lite"/>
    </source>
</evidence>
<comment type="similarity">
    <text evidence="3">Belongs to the CEP170 family.</text>
</comment>
<feature type="compositionally biased region" description="Polar residues" evidence="12">
    <location>
        <begin position="1040"/>
        <end position="1050"/>
    </location>
</feature>
<dbReference type="InterPro" id="IPR029300">
    <property type="entry name" value="CEP170_C"/>
</dbReference>
<reference evidence="14" key="1">
    <citation type="submission" date="2019-05" db="EMBL/GenBank/DDBJ databases">
        <authorList>
            <person name="Zhang S."/>
            <person name="Liu J."/>
        </authorList>
    </citation>
    <scope>NUCLEOTIDE SEQUENCE [LARGE SCALE GENOMIC DNA]</scope>
</reference>
<feature type="domain" description="FHA" evidence="13">
    <location>
        <begin position="23"/>
        <end position="73"/>
    </location>
</feature>
<dbReference type="PROSITE" id="PS50006">
    <property type="entry name" value="FHA_DOMAIN"/>
    <property type="match status" value="1"/>
</dbReference>
<feature type="compositionally biased region" description="Polar residues" evidence="12">
    <location>
        <begin position="859"/>
        <end position="874"/>
    </location>
</feature>
<feature type="region of interest" description="Disordered" evidence="12">
    <location>
        <begin position="1371"/>
        <end position="1398"/>
    </location>
</feature>
<evidence type="ECO:0000256" key="4">
    <source>
        <dbReference type="ARBA" id="ARBA00022490"/>
    </source>
</evidence>
<evidence type="ECO:0000256" key="2">
    <source>
        <dbReference type="ARBA" id="ARBA00004186"/>
    </source>
</evidence>
<dbReference type="Ensembl" id="ENSBGRT00000019311.1">
    <property type="protein sequence ID" value="ENSBGRP00000016708.1"/>
    <property type="gene ID" value="ENSBGRG00000010480.1"/>
</dbReference>
<feature type="compositionally biased region" description="Low complexity" evidence="12">
    <location>
        <begin position="1123"/>
        <end position="1139"/>
    </location>
</feature>
<feature type="region of interest" description="Disordered" evidence="12">
    <location>
        <begin position="1326"/>
        <end position="1345"/>
    </location>
</feature>
<feature type="compositionally biased region" description="Basic and acidic residues" evidence="12">
    <location>
        <begin position="668"/>
        <end position="698"/>
    </location>
</feature>
<evidence type="ECO:0000256" key="10">
    <source>
        <dbReference type="ARBA" id="ARBA00065884"/>
    </source>
</evidence>
<keyword evidence="4" id="KW-0963">Cytoplasm</keyword>
<dbReference type="PANTHER" id="PTHR15715">
    <property type="entry name" value="CENTROSOMAL PROTEIN OF 170 KDA"/>
    <property type="match status" value="1"/>
</dbReference>
<feature type="region of interest" description="Disordered" evidence="12">
    <location>
        <begin position="1509"/>
        <end position="1540"/>
    </location>
</feature>
<sequence>MSLTSWFLVSSGGTRHRLPREMIFVGRDDCELMLQSRSVDKQHAVINYDASTDEHLVKDLGSLNGTFVNDVRIPEQTYITLKLEDKLRFGYDTNLFTVVRGEMRVPEEALKHEKFTIQLQLSQKSSESELSKSACAKSIDSKVADSATEVQHKPTEALKSEEKVVDTSAMPRGTPLYGQPSWWGDDEADEQRPFKSNGKPEEKNHETGTSGCSIDAKQVEEQSAAASEEVLFPFCREPSYFEIPTKEFQQPSQITESTIHEIPTKDTPSSHTTGAGHASFTIEFDDSTPGKVTIRDHVTKFTSDQRHKSKKSSPGTQDLPGIQTGMMAPENKVADWLAQNNPPQMVWERTEEDSKSIKSDVPVYLKRLKGNKHDDGTQSDSENAGAHRRCSKRATLEEHLRRHHSEQKKLQKAQATEKHQDQAVTSSAHHRGGHGVPHGKLLKQKSEEPSVSIPFLQTALLRSSGSLGHRPSQEMDKMLKNQATSAASEKDNDDDQSDKGTYTIELENPNSEEVEARKMIDKVFGVDDNQDYNRPIINEKHKDLVKDWALSSAAVVMEERKPLSTPGFHNSEEGTSSSGNKRWVSQWASLAANHTRHDQEERIMELSVPVPLEHDTDISESGISLRSTGSAASLASQGERRRRTLPQLPSEEKSLESSRAKVLAQRSEIGEKQDTELQEKEAPAQVYQKDKQDTDRALSKINRAVNGETLKNGGDSKTLLHLGSSYSGKEKSETDKETSLVKQTLAKIQQQEQKEQAQWTPTKLSSSKNIAGQIDRCREESFKQESQPQEKIPGLSAGKGERAVQNEGKRRKAEEILKSQTSKGGDKKESSKSLVRQGSFTIEKPSPNIPIELIPHINKQPSSTPPSLALTTASRIRERSDSMDTDSSMDTTLILKDTEAVMAFLEAKLREDTKTDEGPDTPSYNRDNSISPESDVDTASTISLVTGETERKPTQKRKSFTSLYKDRCSTGSPSKDVAKSSSSGAREKIEKKTKSRSADIGSRADGRKFVQSSGRIRQPSVDLTDDDQTSSVPHSAISDVMSSDQETYSCKSHGRTPFTSADEHAHSKLEGSKVTKSKTSPGAPGSSSKSTTLPRPRPTRTSLLRRARLGEASDSELADADKASVASEVSTTSSTSKPPTGRRNISRIDLLAQPRRTRLGSLSARSDSEATISRSSASSRTAEAIIRSGARLVPSDKFSPRIRANSISRLSDSKVKSMTSAHGSPSVNSRWRRFPTDYASTSEDEFGSNRNSPKHTRLRTSPALKTTRLQSSGSAMPTSSSFKHRIKEQEDYIRDWTAHREEIARISQDLALIAREINDVAGEIDSVTSSGTAPSTTVSTAATTPGSAIDTREELVDRVFDESLNFRKIPPLVHSKTPEGNNCRSSDPRPQPAEPPDHLTITRRRTWSRDEVMGDNLLLSSVFQFSKKIRQSIDKTAGKIRILFKDKDRNWDEIESKLRAESEVPIVKTSSMEISSILQELKRVEKQLQAINAMIDPDGTLEALNNMGFPSAILPSPPKQKSSPVNDHSSPGQTPTLCQPEARVLHPAAGAVSAEFENAESEADFSIHFNRFNPDGEEEDVTVQE</sequence>